<reference evidence="5 6" key="1">
    <citation type="submission" date="2019-08" db="EMBL/GenBank/DDBJ databases">
        <title>Bradyrhizobium hipponensis sp. nov., a rhizobium isolated from a Lupinus angustifolius root nodule in Tunisia.</title>
        <authorList>
            <person name="Off K."/>
            <person name="Rejili M."/>
            <person name="Mars M."/>
            <person name="Brachmann A."/>
            <person name="Marin M."/>
        </authorList>
    </citation>
    <scope>NUCLEOTIDE SEQUENCE [LARGE SCALE GENOMIC DNA]</scope>
    <source>
        <strain evidence="5 6">CTAW11</strain>
    </source>
</reference>
<comment type="caution">
    <text evidence="5">The sequence shown here is derived from an EMBL/GenBank/DDBJ whole genome shotgun (WGS) entry which is preliminary data.</text>
</comment>
<proteinExistence type="predicted"/>
<evidence type="ECO:0000256" key="1">
    <source>
        <dbReference type="ARBA" id="ARBA00023015"/>
    </source>
</evidence>
<keyword evidence="2" id="KW-0238">DNA-binding</keyword>
<sequence>MQRKSWASEECPMARSVDVIGDWGSLMILRQAFGGTTRFDDFQKELEISRNLLTARLKKLVVCGILERRPIAEEARRHEYVLTEMGEDLFATIIALRQWGDRWLFRPDPPPIRMLDGIDGSELEPIKVRSSRGREIKLADFRLRRRATGKQKARADNL</sequence>
<accession>A0A5S4WZN1</accession>
<name>A0A5S4WZN1_9BRAD</name>
<dbReference type="PROSITE" id="PS51118">
    <property type="entry name" value="HTH_HXLR"/>
    <property type="match status" value="1"/>
</dbReference>
<dbReference type="OrthoDB" id="9782219at2"/>
<dbReference type="PANTHER" id="PTHR33204:SF18">
    <property type="entry name" value="TRANSCRIPTIONAL REGULATORY PROTEIN"/>
    <property type="match status" value="1"/>
</dbReference>
<dbReference type="Proteomes" id="UP000324853">
    <property type="component" value="Unassembled WGS sequence"/>
</dbReference>
<dbReference type="SUPFAM" id="SSF46785">
    <property type="entry name" value="Winged helix' DNA-binding domain"/>
    <property type="match status" value="1"/>
</dbReference>
<evidence type="ECO:0000256" key="2">
    <source>
        <dbReference type="ARBA" id="ARBA00023125"/>
    </source>
</evidence>
<organism evidence="5 6">
    <name type="scientific">Bradyrhizobium cytisi</name>
    <dbReference type="NCBI Taxonomy" id="515489"/>
    <lineage>
        <taxon>Bacteria</taxon>
        <taxon>Pseudomonadati</taxon>
        <taxon>Pseudomonadota</taxon>
        <taxon>Alphaproteobacteria</taxon>
        <taxon>Hyphomicrobiales</taxon>
        <taxon>Nitrobacteraceae</taxon>
        <taxon>Bradyrhizobium</taxon>
    </lineage>
</organism>
<dbReference type="GO" id="GO:0003677">
    <property type="term" value="F:DNA binding"/>
    <property type="evidence" value="ECO:0007669"/>
    <property type="project" value="UniProtKB-KW"/>
</dbReference>
<evidence type="ECO:0000313" key="6">
    <source>
        <dbReference type="Proteomes" id="UP000324853"/>
    </source>
</evidence>
<evidence type="ECO:0000313" key="5">
    <source>
        <dbReference type="EMBL" id="TYL87475.1"/>
    </source>
</evidence>
<protein>
    <submittedName>
        <fullName evidence="5">Helix-turn-helix transcriptional regulator</fullName>
    </submittedName>
</protein>
<dbReference type="Pfam" id="PF01638">
    <property type="entry name" value="HxlR"/>
    <property type="match status" value="1"/>
</dbReference>
<evidence type="ECO:0000259" key="4">
    <source>
        <dbReference type="PROSITE" id="PS51118"/>
    </source>
</evidence>
<dbReference type="InterPro" id="IPR036390">
    <property type="entry name" value="WH_DNA-bd_sf"/>
</dbReference>
<evidence type="ECO:0000256" key="3">
    <source>
        <dbReference type="ARBA" id="ARBA00023163"/>
    </source>
</evidence>
<keyword evidence="3" id="KW-0804">Transcription</keyword>
<dbReference type="PANTHER" id="PTHR33204">
    <property type="entry name" value="TRANSCRIPTIONAL REGULATOR, MARR FAMILY"/>
    <property type="match status" value="1"/>
</dbReference>
<dbReference type="InterPro" id="IPR036388">
    <property type="entry name" value="WH-like_DNA-bd_sf"/>
</dbReference>
<keyword evidence="6" id="KW-1185">Reference proteome</keyword>
<dbReference type="InterPro" id="IPR002577">
    <property type="entry name" value="HTH_HxlR"/>
</dbReference>
<dbReference type="EMBL" id="VSSR01000008">
    <property type="protein sequence ID" value="TYL87475.1"/>
    <property type="molecule type" value="Genomic_DNA"/>
</dbReference>
<feature type="domain" description="HTH hxlR-type" evidence="4">
    <location>
        <begin position="11"/>
        <end position="108"/>
    </location>
</feature>
<gene>
    <name evidence="5" type="ORF">FXB38_04105</name>
</gene>
<keyword evidence="1" id="KW-0805">Transcription regulation</keyword>
<dbReference type="Gene3D" id="1.10.10.10">
    <property type="entry name" value="Winged helix-like DNA-binding domain superfamily/Winged helix DNA-binding domain"/>
    <property type="match status" value="1"/>
</dbReference>
<dbReference type="AlphaFoldDB" id="A0A5S4WZN1"/>